<proteinExistence type="predicted"/>
<organism evidence="2 3">
    <name type="scientific">Homarus americanus</name>
    <name type="common">American lobster</name>
    <dbReference type="NCBI Taxonomy" id="6706"/>
    <lineage>
        <taxon>Eukaryota</taxon>
        <taxon>Metazoa</taxon>
        <taxon>Ecdysozoa</taxon>
        <taxon>Arthropoda</taxon>
        <taxon>Crustacea</taxon>
        <taxon>Multicrustacea</taxon>
        <taxon>Malacostraca</taxon>
        <taxon>Eumalacostraca</taxon>
        <taxon>Eucarida</taxon>
        <taxon>Decapoda</taxon>
        <taxon>Pleocyemata</taxon>
        <taxon>Astacidea</taxon>
        <taxon>Nephropoidea</taxon>
        <taxon>Nephropidae</taxon>
        <taxon>Homarus</taxon>
    </lineage>
</organism>
<evidence type="ECO:0000256" key="1">
    <source>
        <dbReference type="SAM" id="SignalP"/>
    </source>
</evidence>
<protein>
    <submittedName>
        <fullName evidence="2">Uncharacterized protein</fullName>
    </submittedName>
</protein>
<gene>
    <name evidence="2" type="ORF">Hamer_G009178</name>
</gene>
<accession>A0A8J5NBA4</accession>
<evidence type="ECO:0000313" key="2">
    <source>
        <dbReference type="EMBL" id="KAG7176374.1"/>
    </source>
</evidence>
<feature type="non-terminal residue" evidence="2">
    <location>
        <position position="130"/>
    </location>
</feature>
<dbReference type="AlphaFoldDB" id="A0A8J5NBA4"/>
<evidence type="ECO:0000313" key="3">
    <source>
        <dbReference type="Proteomes" id="UP000747542"/>
    </source>
</evidence>
<dbReference type="EMBL" id="JAHLQT010003582">
    <property type="protein sequence ID" value="KAG7176374.1"/>
    <property type="molecule type" value="Genomic_DNA"/>
</dbReference>
<feature type="chain" id="PRO_5035270172" evidence="1">
    <location>
        <begin position="21"/>
        <end position="130"/>
    </location>
</feature>
<feature type="signal peptide" evidence="1">
    <location>
        <begin position="1"/>
        <end position="20"/>
    </location>
</feature>
<keyword evidence="1" id="KW-0732">Signal</keyword>
<name>A0A8J5NBA4_HOMAM</name>
<keyword evidence="3" id="KW-1185">Reference proteome</keyword>
<sequence length="130" mass="13050">VVMAVLVLAVVADPGHFGSSRPVGGYGGSTGGTSHGVAALVARVGYSGVLSVPSLLDATPVQQVALVATGLVVAPRVDIKDPVLSVPSLLVVTLVQEVVDMVVMVAAMEAALGVVQLLGVMGQLRQEVVE</sequence>
<reference evidence="2" key="1">
    <citation type="journal article" date="2021" name="Sci. Adv.">
        <title>The American lobster genome reveals insights on longevity, neural, and immune adaptations.</title>
        <authorList>
            <person name="Polinski J.M."/>
            <person name="Zimin A.V."/>
            <person name="Clark K.F."/>
            <person name="Kohn A.B."/>
            <person name="Sadowski N."/>
            <person name="Timp W."/>
            <person name="Ptitsyn A."/>
            <person name="Khanna P."/>
            <person name="Romanova D.Y."/>
            <person name="Williams P."/>
            <person name="Greenwood S.J."/>
            <person name="Moroz L.L."/>
            <person name="Walt D.R."/>
            <person name="Bodnar A.G."/>
        </authorList>
    </citation>
    <scope>NUCLEOTIDE SEQUENCE</scope>
    <source>
        <strain evidence="2">GMGI-L3</strain>
    </source>
</reference>
<comment type="caution">
    <text evidence="2">The sequence shown here is derived from an EMBL/GenBank/DDBJ whole genome shotgun (WGS) entry which is preliminary data.</text>
</comment>
<dbReference type="Proteomes" id="UP000747542">
    <property type="component" value="Unassembled WGS sequence"/>
</dbReference>